<proteinExistence type="predicted"/>
<evidence type="ECO:0000313" key="1">
    <source>
        <dbReference type="EMBL" id="MPC75735.1"/>
    </source>
</evidence>
<evidence type="ECO:0000313" key="2">
    <source>
        <dbReference type="Proteomes" id="UP000324222"/>
    </source>
</evidence>
<comment type="caution">
    <text evidence="1">The sequence shown here is derived from an EMBL/GenBank/DDBJ whole genome shotgun (WGS) entry which is preliminary data.</text>
</comment>
<name>A0A5B7I0R7_PORTR</name>
<dbReference type="EMBL" id="VSRR010041760">
    <property type="protein sequence ID" value="MPC75735.1"/>
    <property type="molecule type" value="Genomic_DNA"/>
</dbReference>
<sequence length="59" mass="6822">MNSCSDLDSSYSWFLVKNQPVFTPTMNNLKEEEEEEEEEADQYIPPIPGVLAQVESWLN</sequence>
<organism evidence="1 2">
    <name type="scientific">Portunus trituberculatus</name>
    <name type="common">Swimming crab</name>
    <name type="synonym">Neptunus trituberculatus</name>
    <dbReference type="NCBI Taxonomy" id="210409"/>
    <lineage>
        <taxon>Eukaryota</taxon>
        <taxon>Metazoa</taxon>
        <taxon>Ecdysozoa</taxon>
        <taxon>Arthropoda</taxon>
        <taxon>Crustacea</taxon>
        <taxon>Multicrustacea</taxon>
        <taxon>Malacostraca</taxon>
        <taxon>Eumalacostraca</taxon>
        <taxon>Eucarida</taxon>
        <taxon>Decapoda</taxon>
        <taxon>Pleocyemata</taxon>
        <taxon>Brachyura</taxon>
        <taxon>Eubrachyura</taxon>
        <taxon>Portunoidea</taxon>
        <taxon>Portunidae</taxon>
        <taxon>Portuninae</taxon>
        <taxon>Portunus</taxon>
    </lineage>
</organism>
<protein>
    <submittedName>
        <fullName evidence="1">Uncharacterized protein</fullName>
    </submittedName>
</protein>
<dbReference type="Proteomes" id="UP000324222">
    <property type="component" value="Unassembled WGS sequence"/>
</dbReference>
<reference evidence="1 2" key="1">
    <citation type="submission" date="2019-05" db="EMBL/GenBank/DDBJ databases">
        <title>Another draft genome of Portunus trituberculatus and its Hox gene families provides insights of decapod evolution.</title>
        <authorList>
            <person name="Jeong J.-H."/>
            <person name="Song I."/>
            <person name="Kim S."/>
            <person name="Choi T."/>
            <person name="Kim D."/>
            <person name="Ryu S."/>
            <person name="Kim W."/>
        </authorList>
    </citation>
    <scope>NUCLEOTIDE SEQUENCE [LARGE SCALE GENOMIC DNA]</scope>
    <source>
        <tissue evidence="1">Muscle</tissue>
    </source>
</reference>
<gene>
    <name evidence="1" type="ORF">E2C01_070129</name>
</gene>
<keyword evidence="2" id="KW-1185">Reference proteome</keyword>
<accession>A0A5B7I0R7</accession>
<dbReference type="AlphaFoldDB" id="A0A5B7I0R7"/>